<protein>
    <submittedName>
        <fullName evidence="1">Uncharacterized protein</fullName>
    </submittedName>
</protein>
<accession>A0A3B4ZZ88</accession>
<proteinExistence type="predicted"/>
<name>A0A3B4ZZ88_9TELE</name>
<evidence type="ECO:0000313" key="1">
    <source>
        <dbReference type="Ensembl" id="ENSSPAP00000013675.1"/>
    </source>
</evidence>
<organism evidence="1">
    <name type="scientific">Stegastes partitus</name>
    <name type="common">bicolor damselfish</name>
    <dbReference type="NCBI Taxonomy" id="144197"/>
    <lineage>
        <taxon>Eukaryota</taxon>
        <taxon>Metazoa</taxon>
        <taxon>Chordata</taxon>
        <taxon>Craniata</taxon>
        <taxon>Vertebrata</taxon>
        <taxon>Euteleostomi</taxon>
        <taxon>Actinopterygii</taxon>
        <taxon>Neopterygii</taxon>
        <taxon>Teleostei</taxon>
        <taxon>Neoteleostei</taxon>
        <taxon>Acanthomorphata</taxon>
        <taxon>Ovalentaria</taxon>
        <taxon>Pomacentridae</taxon>
        <taxon>Stegastes</taxon>
    </lineage>
</organism>
<sequence length="106" mass="11769">MQFIQPTYRAQEQLPNKECMSLHPYLEHEHQCVNASFLTSDTALMILQSSLAIPGGVTATLVCWLLPSVSNLQVVSSSCCSQIFNSSDLTVCQSISPHYKRLKHVS</sequence>
<dbReference type="Ensembl" id="ENSSPAT00000013905.1">
    <property type="protein sequence ID" value="ENSSPAP00000013675.1"/>
    <property type="gene ID" value="ENSSPAG00000010352.1"/>
</dbReference>
<reference evidence="1" key="1">
    <citation type="submission" date="2023-09" db="UniProtKB">
        <authorList>
            <consortium name="Ensembl"/>
        </authorList>
    </citation>
    <scope>IDENTIFICATION</scope>
</reference>
<dbReference type="AlphaFoldDB" id="A0A3B4ZZ88"/>